<accession>A0ABW7HKD0</accession>
<evidence type="ECO:0000256" key="3">
    <source>
        <dbReference type="HAMAP-Rule" id="MF_01384"/>
    </source>
</evidence>
<dbReference type="RefSeq" id="WP_394417355.1">
    <property type="nucleotide sequence ID" value="NZ_JBIGIC010000021.1"/>
</dbReference>
<proteinExistence type="inferred from homology"/>
<name>A0ABW7HKD0_9BURK</name>
<dbReference type="EMBL" id="JBIGIC010000021">
    <property type="protein sequence ID" value="MFG6490335.1"/>
    <property type="molecule type" value="Genomic_DNA"/>
</dbReference>
<reference evidence="4 5" key="1">
    <citation type="submission" date="2024-08" db="EMBL/GenBank/DDBJ databases">
        <authorList>
            <person name="Lu H."/>
        </authorList>
    </citation>
    <scope>NUCLEOTIDE SEQUENCE [LARGE SCALE GENOMIC DNA]</scope>
    <source>
        <strain evidence="4 5">BYS78W</strain>
    </source>
</reference>
<evidence type="ECO:0000313" key="4">
    <source>
        <dbReference type="EMBL" id="MFG6490335.1"/>
    </source>
</evidence>
<evidence type="ECO:0000256" key="2">
    <source>
        <dbReference type="ARBA" id="ARBA00023186"/>
    </source>
</evidence>
<keyword evidence="3" id="KW-0963">Cytoplasm</keyword>
<comment type="function">
    <text evidence="3">Required for maturation of urease via the functional incorporation of the urease nickel metallocenter.</text>
</comment>
<comment type="subcellular location">
    <subcellularLocation>
        <location evidence="3">Cytoplasm</location>
    </subcellularLocation>
</comment>
<organism evidence="4 5">
    <name type="scientific">Pelomonas candidula</name>
    <dbReference type="NCBI Taxonomy" id="3299025"/>
    <lineage>
        <taxon>Bacteria</taxon>
        <taxon>Pseudomonadati</taxon>
        <taxon>Pseudomonadota</taxon>
        <taxon>Betaproteobacteria</taxon>
        <taxon>Burkholderiales</taxon>
        <taxon>Sphaerotilaceae</taxon>
        <taxon>Roseateles</taxon>
    </lineage>
</organism>
<keyword evidence="3" id="KW-0996">Nickel insertion</keyword>
<dbReference type="PANTHER" id="PTHR33643:SF1">
    <property type="entry name" value="UREASE ACCESSORY PROTEIN D"/>
    <property type="match status" value="1"/>
</dbReference>
<sequence>MSEIDGPHARFADCPPGRRVGAFGRPGATDTVRWPARLALSAARDGAGATRVHARHDGPLRLLKTLYPEGDRIAHAVLVHPPGGLVGGDRLDIHLDVQPGAHLLVTTPAATRFYRSNAGEAAQVVHAAVGEGARLEWLPQETLAYPACIARNEVRFSLAPGASLFATEVLGLGLPAAGQPFDTGRLLQHLEITGQWLDRGWLDAADKALLDGPCGLAGHRVLGTLAYAQTTALAYAQTTALADAEALLADSRERLADVPLSGVTHLAGPRGAVLLARVVGDEVEAVTLALRAVRALWRERLWALPGGDPRIWAT</sequence>
<protein>
    <recommendedName>
        <fullName evidence="3">Urease accessory protein UreD</fullName>
    </recommendedName>
</protein>
<keyword evidence="5" id="KW-1185">Reference proteome</keyword>
<comment type="caution">
    <text evidence="4">The sequence shown here is derived from an EMBL/GenBank/DDBJ whole genome shotgun (WGS) entry which is preliminary data.</text>
</comment>
<dbReference type="HAMAP" id="MF_01384">
    <property type="entry name" value="UreD"/>
    <property type="match status" value="1"/>
</dbReference>
<keyword evidence="2 3" id="KW-0143">Chaperone</keyword>
<evidence type="ECO:0000256" key="1">
    <source>
        <dbReference type="ARBA" id="ARBA00007177"/>
    </source>
</evidence>
<gene>
    <name evidence="3" type="primary">ureD</name>
    <name evidence="4" type="ORF">ACG04R_26935</name>
</gene>
<comment type="subunit">
    <text evidence="3">UreD, UreF and UreG form a complex that acts as a GTP-hydrolysis-dependent molecular chaperone, activating the urease apoprotein by helping to assemble the nickel containing metallocenter of UreC. The UreE protein probably delivers the nickel.</text>
</comment>
<comment type="similarity">
    <text evidence="1 3">Belongs to the UreD family.</text>
</comment>
<evidence type="ECO:0000313" key="5">
    <source>
        <dbReference type="Proteomes" id="UP001606134"/>
    </source>
</evidence>
<dbReference type="Proteomes" id="UP001606134">
    <property type="component" value="Unassembled WGS sequence"/>
</dbReference>
<dbReference type="InterPro" id="IPR002669">
    <property type="entry name" value="UreD"/>
</dbReference>
<dbReference type="Pfam" id="PF01774">
    <property type="entry name" value="UreD"/>
    <property type="match status" value="1"/>
</dbReference>
<dbReference type="PANTHER" id="PTHR33643">
    <property type="entry name" value="UREASE ACCESSORY PROTEIN D"/>
    <property type="match status" value="1"/>
</dbReference>